<evidence type="ECO:0000313" key="8">
    <source>
        <dbReference type="EMBL" id="CCI49880.1"/>
    </source>
</evidence>
<name>A0A024GTI4_9STRA</name>
<gene>
    <name evidence="8" type="ORF">BN9_113540</name>
</gene>
<comment type="subcellular location">
    <subcellularLocation>
        <location evidence="5">Endomembrane system</location>
        <topology evidence="5">Single-pass type I membrane protein</topology>
    </subcellularLocation>
</comment>
<evidence type="ECO:0000256" key="6">
    <source>
        <dbReference type="PIRSR" id="PIRSR601461-1"/>
    </source>
</evidence>
<dbReference type="PANTHER" id="PTHR13683">
    <property type="entry name" value="ASPARTYL PROTEASES"/>
    <property type="match status" value="1"/>
</dbReference>
<feature type="active site" evidence="6">
    <location>
        <position position="324"/>
    </location>
</feature>
<dbReference type="FunCoup" id="A0A024GTI4">
    <property type="interactions" value="1"/>
</dbReference>
<dbReference type="Proteomes" id="UP000053237">
    <property type="component" value="Unassembled WGS sequence"/>
</dbReference>
<feature type="domain" description="Peptidase A1" evidence="7">
    <location>
        <begin position="102"/>
        <end position="439"/>
    </location>
</feature>
<evidence type="ECO:0000259" key="7">
    <source>
        <dbReference type="PROSITE" id="PS51767"/>
    </source>
</evidence>
<dbReference type="InterPro" id="IPR033121">
    <property type="entry name" value="PEPTIDASE_A1"/>
</dbReference>
<keyword evidence="2" id="KW-0645">Protease</keyword>
<dbReference type="GO" id="GO:0012505">
    <property type="term" value="C:endomembrane system"/>
    <property type="evidence" value="ECO:0007669"/>
    <property type="project" value="UniProtKB-SubCell"/>
</dbReference>
<keyword evidence="9" id="KW-1185">Reference proteome</keyword>
<dbReference type="AlphaFoldDB" id="A0A024GTI4"/>
<feature type="active site" evidence="6">
    <location>
        <position position="118"/>
    </location>
</feature>
<dbReference type="PANTHER" id="PTHR13683:SF375">
    <property type="entry name" value="PEPTIDASE A1 DOMAIN-CONTAINING PROTEIN"/>
    <property type="match status" value="1"/>
</dbReference>
<evidence type="ECO:0000313" key="9">
    <source>
        <dbReference type="Proteomes" id="UP000053237"/>
    </source>
</evidence>
<dbReference type="Gene3D" id="2.40.70.10">
    <property type="entry name" value="Acid Proteases"/>
    <property type="match status" value="2"/>
</dbReference>
<dbReference type="PROSITE" id="PS51767">
    <property type="entry name" value="PEPTIDASE_A1"/>
    <property type="match status" value="1"/>
</dbReference>
<dbReference type="GO" id="GO:0004190">
    <property type="term" value="F:aspartic-type endopeptidase activity"/>
    <property type="evidence" value="ECO:0007669"/>
    <property type="project" value="InterPro"/>
</dbReference>
<accession>A0A024GTI4</accession>
<protein>
    <recommendedName>
        <fullName evidence="7">Peptidase A1 domain-containing protein</fullName>
    </recommendedName>
</protein>
<dbReference type="STRING" id="65357.A0A024GTI4"/>
<evidence type="ECO:0000256" key="1">
    <source>
        <dbReference type="ARBA" id="ARBA00007447"/>
    </source>
</evidence>
<dbReference type="OrthoDB" id="2747330at2759"/>
<evidence type="ECO:0000256" key="4">
    <source>
        <dbReference type="ARBA" id="ARBA00022801"/>
    </source>
</evidence>
<reference evidence="8 9" key="1">
    <citation type="submission" date="2012-05" db="EMBL/GenBank/DDBJ databases">
        <title>Recombination and specialization in a pathogen metapopulation.</title>
        <authorList>
            <person name="Gardiner A."/>
            <person name="Kemen E."/>
            <person name="Schultz-Larsen T."/>
            <person name="MacLean D."/>
            <person name="Van Oosterhout C."/>
            <person name="Jones J.D.G."/>
        </authorList>
    </citation>
    <scope>NUCLEOTIDE SEQUENCE [LARGE SCALE GENOMIC DNA]</scope>
    <source>
        <strain evidence="8 9">Ac Nc2</strain>
    </source>
</reference>
<proteinExistence type="inferred from homology"/>
<keyword evidence="3" id="KW-0732">Signal</keyword>
<dbReference type="InterPro" id="IPR034164">
    <property type="entry name" value="Pepsin-like_dom"/>
</dbReference>
<evidence type="ECO:0000256" key="2">
    <source>
        <dbReference type="ARBA" id="ARBA00022670"/>
    </source>
</evidence>
<sequence>MKPILYLTILNCAGHYSEITAIPGLMRLRLKKLHMTVPNELELITEASCGQNTSEYLLARSAERKLKEPEFIRYIKRLFTNHTHSSTENHVETSISRGEGSHTVEVDVGGQRRELIIDTGSGRTAFLCDQCTACGQHHKNPPYRLEKSTSHGHFVHCDSVTNFLDVWDNCDECVDKKCKYGQIYVEGDMWEAYKVEDYISFGKTKAFGGNIEFGCIFRQSGVFMQQSADGIMGLSIHKDSILEQLYREKVLKQRVFSQCLAADGGKLVLGGVEDLINQPKIMYTPLMKSTYQYWVVNLKSVEIDHVPLHVESSDYNQGRGCVFDSGTTFLYLPMKVKSAFLQAWEEATGGNVAPPLFRTIMHFPAVKQGLDTLPRICFHFEGGATICMKALQYYIAAGVNRYEGTISFTAQVGATILGASVLIDHNIVYDLENRQIGIAPANCSQISVTKSSMIKMASQSPATFRTIVSRIISSGTFTRVDQLALALLCFLILLAVSPRLMKHYECGNPTYDETFDIEQHGVNTTFVLLEDTDNE</sequence>
<dbReference type="EMBL" id="CAIX01000359">
    <property type="protein sequence ID" value="CCI49880.1"/>
    <property type="molecule type" value="Genomic_DNA"/>
</dbReference>
<dbReference type="InterPro" id="IPR021109">
    <property type="entry name" value="Peptidase_aspartic_dom_sf"/>
</dbReference>
<evidence type="ECO:0000256" key="5">
    <source>
        <dbReference type="ARBA" id="ARBA00046288"/>
    </source>
</evidence>
<dbReference type="GO" id="GO:0006508">
    <property type="term" value="P:proteolysis"/>
    <property type="evidence" value="ECO:0007669"/>
    <property type="project" value="UniProtKB-KW"/>
</dbReference>
<dbReference type="InterPro" id="IPR001461">
    <property type="entry name" value="Aspartic_peptidase_A1"/>
</dbReference>
<comment type="similarity">
    <text evidence="1">Belongs to the peptidase A1 family.</text>
</comment>
<dbReference type="CDD" id="cd05471">
    <property type="entry name" value="pepsin_like"/>
    <property type="match status" value="1"/>
</dbReference>
<dbReference type="PROSITE" id="PS00141">
    <property type="entry name" value="ASP_PROTEASE"/>
    <property type="match status" value="1"/>
</dbReference>
<organism evidence="8 9">
    <name type="scientific">Albugo candida</name>
    <dbReference type="NCBI Taxonomy" id="65357"/>
    <lineage>
        <taxon>Eukaryota</taxon>
        <taxon>Sar</taxon>
        <taxon>Stramenopiles</taxon>
        <taxon>Oomycota</taxon>
        <taxon>Peronosporomycetes</taxon>
        <taxon>Albuginales</taxon>
        <taxon>Albuginaceae</taxon>
        <taxon>Albugo</taxon>
    </lineage>
</organism>
<evidence type="ECO:0000256" key="3">
    <source>
        <dbReference type="ARBA" id="ARBA00022729"/>
    </source>
</evidence>
<dbReference type="SUPFAM" id="SSF50630">
    <property type="entry name" value="Acid proteases"/>
    <property type="match status" value="1"/>
</dbReference>
<dbReference type="InterPro" id="IPR001969">
    <property type="entry name" value="Aspartic_peptidase_AS"/>
</dbReference>
<keyword evidence="4" id="KW-0378">Hydrolase</keyword>
<dbReference type="InParanoid" id="A0A024GTI4"/>
<comment type="caution">
    <text evidence="8">The sequence shown here is derived from an EMBL/GenBank/DDBJ whole genome shotgun (WGS) entry which is preliminary data.</text>
</comment>
<dbReference type="Pfam" id="PF00026">
    <property type="entry name" value="Asp"/>
    <property type="match status" value="1"/>
</dbReference>